<feature type="compositionally biased region" description="Low complexity" evidence="1">
    <location>
        <begin position="65"/>
        <end position="74"/>
    </location>
</feature>
<feature type="compositionally biased region" description="Polar residues" evidence="1">
    <location>
        <begin position="316"/>
        <end position="326"/>
    </location>
</feature>
<feature type="region of interest" description="Disordered" evidence="1">
    <location>
        <begin position="293"/>
        <end position="350"/>
    </location>
</feature>
<sequence length="436" mass="49483">MATIQTQRDATVILTDSSNWISWYRQLKLKCQSQGIWPLLDPEGVRLQRIQPEAPLPPDISQYEPSSSPSAASSHTTRNARGNTRGSAQDTTEMSTTTSRIPTIPTRVSELSEKGQEAYKEDRDDYKLRLESYKIRERTIKKKATKSQRWSNTSLQPCCTENGTPRDWITALQDTVGVDEDEERARARERYQAALKPMRSTTNWETWLNEYDQAATRAETLKVAEVMQTQAVIDDFLGSVSKMASTWTAGFQGPGYDKKAMNRKRMMKLFREYMSLHYPSRGKPKSAFAVGDSYAASGEPDSDTLRDASSVELRAPSNQGRGNPRQSNKRKMDGQSTRTKQIPERNSAKAGDICPACEQRHEISDCYYVNKAKAPEWFKPNRGIARLVQYKLENDTNLQRTMQEMSPETKRPRFSTTSRSITPHIKTSQTPDAVIE</sequence>
<gene>
    <name evidence="2" type="ORF">PtrM4_055660</name>
</gene>
<feature type="compositionally biased region" description="Polar residues" evidence="1">
    <location>
        <begin position="414"/>
        <end position="436"/>
    </location>
</feature>
<feature type="region of interest" description="Disordered" evidence="1">
    <location>
        <begin position="398"/>
        <end position="436"/>
    </location>
</feature>
<evidence type="ECO:0000313" key="3">
    <source>
        <dbReference type="Proteomes" id="UP000245464"/>
    </source>
</evidence>
<accession>A0A834S142</accession>
<feature type="compositionally biased region" description="Low complexity" evidence="1">
    <location>
        <begin position="95"/>
        <end position="107"/>
    </location>
</feature>
<dbReference type="EMBL" id="NQIK02000002">
    <property type="protein sequence ID" value="KAF7573943.1"/>
    <property type="molecule type" value="Genomic_DNA"/>
</dbReference>
<feature type="region of interest" description="Disordered" evidence="1">
    <location>
        <begin position="54"/>
        <end position="118"/>
    </location>
</feature>
<dbReference type="AlphaFoldDB" id="A0A834S142"/>
<dbReference type="KEGG" id="ptrr:90955203"/>
<dbReference type="GeneID" id="90955203"/>
<evidence type="ECO:0000256" key="1">
    <source>
        <dbReference type="SAM" id="MobiDB-lite"/>
    </source>
</evidence>
<name>A0A834S142_9PLEO</name>
<protein>
    <submittedName>
        <fullName evidence="2">Uncharacterized protein</fullName>
    </submittedName>
</protein>
<dbReference type="Proteomes" id="UP000245464">
    <property type="component" value="Chromosome 2"/>
</dbReference>
<evidence type="ECO:0000313" key="2">
    <source>
        <dbReference type="EMBL" id="KAF7573943.1"/>
    </source>
</evidence>
<feature type="compositionally biased region" description="Polar residues" evidence="1">
    <location>
        <begin position="75"/>
        <end position="94"/>
    </location>
</feature>
<comment type="caution">
    <text evidence="2">The sequence shown here is derived from an EMBL/GenBank/DDBJ whole genome shotgun (WGS) entry which is preliminary data.</text>
</comment>
<dbReference type="RefSeq" id="XP_065963800.1">
    <property type="nucleotide sequence ID" value="XM_066105173.1"/>
</dbReference>
<reference evidence="2 3" key="1">
    <citation type="journal article" date="2018" name="BMC Genomics">
        <title>Comparative genomics of the wheat fungal pathogen Pyrenophora tritici-repentis reveals chromosomal variations and genome plasticity.</title>
        <authorList>
            <person name="Moolhuijzen P."/>
            <person name="See P.T."/>
            <person name="Hane J.K."/>
            <person name="Shi G."/>
            <person name="Liu Z."/>
            <person name="Oliver R.P."/>
            <person name="Moffat C.S."/>
        </authorList>
    </citation>
    <scope>NUCLEOTIDE SEQUENCE [LARGE SCALE GENOMIC DNA]</scope>
    <source>
        <strain evidence="2">M4</strain>
    </source>
</reference>
<organism evidence="2 3">
    <name type="scientific">Pyrenophora tritici-repentis</name>
    <dbReference type="NCBI Taxonomy" id="45151"/>
    <lineage>
        <taxon>Eukaryota</taxon>
        <taxon>Fungi</taxon>
        <taxon>Dikarya</taxon>
        <taxon>Ascomycota</taxon>
        <taxon>Pezizomycotina</taxon>
        <taxon>Dothideomycetes</taxon>
        <taxon>Pleosporomycetidae</taxon>
        <taxon>Pleosporales</taxon>
        <taxon>Pleosporineae</taxon>
        <taxon>Pleosporaceae</taxon>
        <taxon>Pyrenophora</taxon>
    </lineage>
</organism>
<proteinExistence type="predicted"/>